<name>A0ACC5QWQ5_9HYPH</name>
<protein>
    <submittedName>
        <fullName evidence="1">Uncharacterized protein</fullName>
    </submittedName>
</protein>
<accession>A0ACC5QWQ5</accession>
<evidence type="ECO:0000313" key="2">
    <source>
        <dbReference type="Proteomes" id="UP000616151"/>
    </source>
</evidence>
<comment type="caution">
    <text evidence="1">The sequence shown here is derived from an EMBL/GenBank/DDBJ whole genome shotgun (WGS) entry which is preliminary data.</text>
</comment>
<dbReference type="EMBL" id="JAENHL010000003">
    <property type="protein sequence ID" value="MBK1864804.1"/>
    <property type="molecule type" value="Genomic_DNA"/>
</dbReference>
<evidence type="ECO:0000313" key="1">
    <source>
        <dbReference type="EMBL" id="MBK1864804.1"/>
    </source>
</evidence>
<keyword evidence="2" id="KW-1185">Reference proteome</keyword>
<organism evidence="1 2">
    <name type="scientific">Taklimakanibacter albus</name>
    <dbReference type="NCBI Taxonomy" id="2800327"/>
    <lineage>
        <taxon>Bacteria</taxon>
        <taxon>Pseudomonadati</taxon>
        <taxon>Pseudomonadota</taxon>
        <taxon>Alphaproteobacteria</taxon>
        <taxon>Hyphomicrobiales</taxon>
        <taxon>Aestuariivirgaceae</taxon>
        <taxon>Taklimakanibacter</taxon>
    </lineage>
</organism>
<dbReference type="Proteomes" id="UP000616151">
    <property type="component" value="Unassembled WGS sequence"/>
</dbReference>
<reference evidence="1" key="1">
    <citation type="submission" date="2021-01" db="EMBL/GenBank/DDBJ databases">
        <authorList>
            <person name="Sun Q."/>
        </authorList>
    </citation>
    <scope>NUCLEOTIDE SEQUENCE</scope>
    <source>
        <strain evidence="1">YIM B02566</strain>
    </source>
</reference>
<gene>
    <name evidence="1" type="ORF">JHL16_00435</name>
</gene>
<proteinExistence type="predicted"/>
<sequence length="267" mass="27884">MSQIPGAQAADVVNEPLCAVSGINGKVEAIGGYSENNDSKGDALVSGLGSLSIPLGCDFGFQADIGIIDELDHTTYGGAGHLFARDPDSYLIGLTGGYFDAGDTNLWAIGPEAELYLGQVTLKGWGGYLDVDADGDSGGGDGFAIVDAAFYPTDDLELSIGASIIGDQEFARAGLEYQFADSMTVSFGGKIGEDDYFNVTGGLSFYFGGGEKSLIRRHREDDPDNRILDFVGFKEAKNKSKANNTGTGTNTQPPPTTSPPFTGTFPG</sequence>